<evidence type="ECO:0000313" key="4">
    <source>
        <dbReference type="Proteomes" id="UP000191980"/>
    </source>
</evidence>
<dbReference type="OrthoDB" id="5570495at2"/>
<reference evidence="3 4" key="1">
    <citation type="submission" date="2015-12" db="EMBL/GenBank/DDBJ databases">
        <authorList>
            <person name="Shamseldin A."/>
            <person name="Moawad H."/>
            <person name="Abd El-Rahim W.M."/>
            <person name="Sadowsky M.J."/>
        </authorList>
    </citation>
    <scope>NUCLEOTIDE SEQUENCE [LARGE SCALE GENOMIC DNA]</scope>
    <source>
        <strain evidence="3 4">WF1</strain>
    </source>
</reference>
<feature type="compositionally biased region" description="Basic and acidic residues" evidence="1">
    <location>
        <begin position="73"/>
        <end position="88"/>
    </location>
</feature>
<dbReference type="Proteomes" id="UP000191980">
    <property type="component" value="Unassembled WGS sequence"/>
</dbReference>
<dbReference type="EMBL" id="LPUF01000001">
    <property type="protein sequence ID" value="OQK18081.1"/>
    <property type="molecule type" value="Genomic_DNA"/>
</dbReference>
<evidence type="ECO:0000313" key="3">
    <source>
        <dbReference type="EMBL" id="OQK18081.1"/>
    </source>
</evidence>
<protein>
    <recommendedName>
        <fullName evidence="5">Low-complexity protein</fullName>
    </recommendedName>
</protein>
<organism evidence="3 4">
    <name type="scientific">Methyloprofundus sedimenti</name>
    <dbReference type="NCBI Taxonomy" id="1420851"/>
    <lineage>
        <taxon>Bacteria</taxon>
        <taxon>Pseudomonadati</taxon>
        <taxon>Pseudomonadota</taxon>
        <taxon>Gammaproteobacteria</taxon>
        <taxon>Methylococcales</taxon>
        <taxon>Methylococcaceae</taxon>
        <taxon>Methyloprofundus</taxon>
    </lineage>
</organism>
<evidence type="ECO:0000256" key="1">
    <source>
        <dbReference type="SAM" id="MobiDB-lite"/>
    </source>
</evidence>
<proteinExistence type="predicted"/>
<comment type="caution">
    <text evidence="3">The sequence shown here is derived from an EMBL/GenBank/DDBJ whole genome shotgun (WGS) entry which is preliminary data.</text>
</comment>
<name>A0A1V8M915_9GAMM</name>
<keyword evidence="2" id="KW-0732">Signal</keyword>
<gene>
    <name evidence="3" type="ORF">AU255_09610</name>
</gene>
<dbReference type="AlphaFoldDB" id="A0A1V8M915"/>
<evidence type="ECO:0008006" key="5">
    <source>
        <dbReference type="Google" id="ProtNLM"/>
    </source>
</evidence>
<dbReference type="RefSeq" id="WP_080522684.1">
    <property type="nucleotide sequence ID" value="NZ_LPUF01000001.1"/>
</dbReference>
<feature type="signal peptide" evidence="2">
    <location>
        <begin position="1"/>
        <end position="26"/>
    </location>
</feature>
<feature type="compositionally biased region" description="Basic and acidic residues" evidence="1">
    <location>
        <begin position="95"/>
        <end position="107"/>
    </location>
</feature>
<dbReference type="STRING" id="1420851.AU255_09610"/>
<keyword evidence="4" id="KW-1185">Reference proteome</keyword>
<accession>A0A1V8M915</accession>
<sequence length="121" mass="12506">MNKIKLITSLGGAFAASLLATPLAQAGESPFALQNITTATHLAEMEKGLDGKCGEGKCGDMKMKEGGCNGEMGKAKEGKSGDKRKEGDCNGTMEKAQEGKCGDKMKEGGCNGTMDKPDTAQ</sequence>
<feature type="region of interest" description="Disordered" evidence="1">
    <location>
        <begin position="68"/>
        <end position="121"/>
    </location>
</feature>
<evidence type="ECO:0000256" key="2">
    <source>
        <dbReference type="SAM" id="SignalP"/>
    </source>
</evidence>
<feature type="chain" id="PRO_5010711426" description="Low-complexity protein" evidence="2">
    <location>
        <begin position="27"/>
        <end position="121"/>
    </location>
</feature>